<evidence type="ECO:0000259" key="7">
    <source>
        <dbReference type="PROSITE" id="PS51007"/>
    </source>
</evidence>
<gene>
    <name evidence="9" type="ORF">AVDCRST_MAG64-1490</name>
</gene>
<feature type="domain" description="PA14" evidence="8">
    <location>
        <begin position="252"/>
        <end position="393"/>
    </location>
</feature>
<dbReference type="Gene3D" id="3.90.182.10">
    <property type="entry name" value="Toxin - Anthrax Protective Antigen,domain 1"/>
    <property type="match status" value="1"/>
</dbReference>
<evidence type="ECO:0000256" key="2">
    <source>
        <dbReference type="ARBA" id="ARBA00022723"/>
    </source>
</evidence>
<dbReference type="InterPro" id="IPR036909">
    <property type="entry name" value="Cyt_c-like_dom_sf"/>
</dbReference>
<dbReference type="Gene3D" id="1.10.760.10">
    <property type="entry name" value="Cytochrome c-like domain"/>
    <property type="match status" value="4"/>
</dbReference>
<dbReference type="GO" id="GO:0020037">
    <property type="term" value="F:heme binding"/>
    <property type="evidence" value="ECO:0007669"/>
    <property type="project" value="InterPro"/>
</dbReference>
<dbReference type="PROSITE" id="PS51820">
    <property type="entry name" value="PA14"/>
    <property type="match status" value="1"/>
</dbReference>
<dbReference type="InterPro" id="IPR011658">
    <property type="entry name" value="PA14_dom"/>
</dbReference>
<sequence>MLDCLRGRIASLVTLLLLVAVTSSSPAGAAENDATKAEPVVPGFYRLRDEAKDVEPAELGQLLIGELNCTSCHAADDAKRIEAKGGPDLSGIGARATPGWIRAYVADPHAVKPGATMPDIFHSSEPAAKEGAVDFLTHFLVSQGGPMPASAVEGNTVVVDQGRQLYHTIGCAACHEPEKGLKDAKVPSVPHGDLASKYTVESLAGFLMDPHKVRPAGRMPSLHLSVKEAQAIAIYLLRAQLENPQLANAPPLRSPGLKYELYDNTVFPSVELPIFDSVRPTSEGVAEVPTIDLPGRQGNDNFGVKFTGMIAIPRDGTYTFHTRSDDGSRLYVGGKEVVTNEGKRPATDKSGTVDLKAGDHEFAVTYFEDAGEQELSVSWQGPEIPLQKVPPGVLFKVGGRAMVPAGSEQAFALDPQKVQMGGRMFGVMGCANCHSLPGVQAARPAKPLAALENPEGGCLAPQPAKGLPDYELSEEQRAFIGEAIADNASLATPLEGEARVTRTMAAMNCYACHRRGEIGGATADRSPLFVMTKVFDMGDEGRLPPRLSGIGEKLKPEAMDQIIYHGQLHVRRHHMATRMPGFNKERMPDLVPTVQKVDSKPDERPAPEFGETAARDGRTLVGVKGLGCVNCHGVAGVPSLGMPAMDLSLTAERLKPGWFHDLLLDPNSKMPGTRMPAFWFDGAVAYPDIAGGTADSQIDAIWSYVSLGKSMGLPAGLQPAEGGYELMPAGEPLIHRTFMSDVGPRAILVGSPDGLHVAFDANTVRLAKAWRGKFFDARAGRDGRGGNAAGPLGTDVIDLPAGPSFAVLPSPDAPWPAPKPGERNAGGKFKGYRTDKSGQPTFLYDLNNGATVAETPLPVLRKGGPVLVRKFAVSGNAPAGLTFLAASGVKVDGGGADGVWTVDDKVKVRVDPRLKPVVRDSGGARQLLVPVPSGADATFEVEMTW</sequence>
<dbReference type="InterPro" id="IPR037524">
    <property type="entry name" value="PA14/GLEYA"/>
</dbReference>
<dbReference type="Pfam" id="PF00034">
    <property type="entry name" value="Cytochrom_C"/>
    <property type="match status" value="1"/>
</dbReference>
<keyword evidence="3 4" id="KW-0408">Iron</keyword>
<accession>A0A6J4P0S7</accession>
<evidence type="ECO:0000259" key="8">
    <source>
        <dbReference type="PROSITE" id="PS51820"/>
    </source>
</evidence>
<reference evidence="9" key="1">
    <citation type="submission" date="2020-02" db="EMBL/GenBank/DDBJ databases">
        <authorList>
            <person name="Meier V. D."/>
        </authorList>
    </citation>
    <scope>NUCLEOTIDE SEQUENCE</scope>
    <source>
        <strain evidence="9">AVDCRST_MAG64</strain>
    </source>
</reference>
<dbReference type="EMBL" id="CADCUQ010000340">
    <property type="protein sequence ID" value="CAA9397184.1"/>
    <property type="molecule type" value="Genomic_DNA"/>
</dbReference>
<feature type="region of interest" description="Disordered" evidence="5">
    <location>
        <begin position="811"/>
        <end position="832"/>
    </location>
</feature>
<evidence type="ECO:0000256" key="5">
    <source>
        <dbReference type="SAM" id="MobiDB-lite"/>
    </source>
</evidence>
<dbReference type="AlphaFoldDB" id="A0A6J4P0S7"/>
<feature type="domain" description="Cytochrome c" evidence="7">
    <location>
        <begin position="157"/>
        <end position="240"/>
    </location>
</feature>
<keyword evidence="6" id="KW-0732">Signal</keyword>
<dbReference type="PROSITE" id="PS51007">
    <property type="entry name" value="CYTC"/>
    <property type="match status" value="4"/>
</dbReference>
<dbReference type="SUPFAM" id="SSF56988">
    <property type="entry name" value="Anthrax protective antigen"/>
    <property type="match status" value="1"/>
</dbReference>
<proteinExistence type="predicted"/>
<dbReference type="GO" id="GO:0046872">
    <property type="term" value="F:metal ion binding"/>
    <property type="evidence" value="ECO:0007669"/>
    <property type="project" value="UniProtKB-KW"/>
</dbReference>
<evidence type="ECO:0000256" key="3">
    <source>
        <dbReference type="ARBA" id="ARBA00023004"/>
    </source>
</evidence>
<feature type="domain" description="Cytochrome c" evidence="7">
    <location>
        <begin position="612"/>
        <end position="709"/>
    </location>
</feature>
<evidence type="ECO:0000256" key="1">
    <source>
        <dbReference type="ARBA" id="ARBA00022617"/>
    </source>
</evidence>
<evidence type="ECO:0000256" key="4">
    <source>
        <dbReference type="PROSITE-ProRule" id="PRU00433"/>
    </source>
</evidence>
<dbReference type="PANTHER" id="PTHR33546:SF1">
    <property type="entry name" value="LARGE, MULTIFUNCTIONAL SECRETED PROTEIN"/>
    <property type="match status" value="1"/>
</dbReference>
<dbReference type="PANTHER" id="PTHR33546">
    <property type="entry name" value="LARGE, MULTIFUNCTIONAL SECRETED PROTEIN-RELATED"/>
    <property type="match status" value="1"/>
</dbReference>
<evidence type="ECO:0000313" key="9">
    <source>
        <dbReference type="EMBL" id="CAA9397184.1"/>
    </source>
</evidence>
<feature type="signal peptide" evidence="6">
    <location>
        <begin position="1"/>
        <end position="29"/>
    </location>
</feature>
<feature type="domain" description="Cytochrome c" evidence="7">
    <location>
        <begin position="55"/>
        <end position="144"/>
    </location>
</feature>
<dbReference type="GO" id="GO:0009055">
    <property type="term" value="F:electron transfer activity"/>
    <property type="evidence" value="ECO:0007669"/>
    <property type="project" value="InterPro"/>
</dbReference>
<dbReference type="SUPFAM" id="SSF46626">
    <property type="entry name" value="Cytochrome c"/>
    <property type="match status" value="4"/>
</dbReference>
<keyword evidence="1 4" id="KW-0349">Heme</keyword>
<keyword evidence="2 4" id="KW-0479">Metal-binding</keyword>
<feature type="chain" id="PRO_5027065195" evidence="6">
    <location>
        <begin position="30"/>
        <end position="945"/>
    </location>
</feature>
<feature type="domain" description="Cytochrome c" evidence="7">
    <location>
        <begin position="491"/>
        <end position="598"/>
    </location>
</feature>
<dbReference type="InterPro" id="IPR009056">
    <property type="entry name" value="Cyt_c-like_dom"/>
</dbReference>
<dbReference type="Pfam" id="PF07691">
    <property type="entry name" value="PA14"/>
    <property type="match status" value="1"/>
</dbReference>
<protein>
    <submittedName>
        <fullName evidence="9">Probable cytochrome oxidase (Cbb3-type)</fullName>
    </submittedName>
</protein>
<dbReference type="SMART" id="SM00758">
    <property type="entry name" value="PA14"/>
    <property type="match status" value="1"/>
</dbReference>
<evidence type="ECO:0000256" key="6">
    <source>
        <dbReference type="SAM" id="SignalP"/>
    </source>
</evidence>
<organism evidence="9">
    <name type="scientific">uncultured Phycisphaerae bacterium</name>
    <dbReference type="NCBI Taxonomy" id="904963"/>
    <lineage>
        <taxon>Bacteria</taxon>
        <taxon>Pseudomonadati</taxon>
        <taxon>Planctomycetota</taxon>
        <taxon>Phycisphaerae</taxon>
        <taxon>environmental samples</taxon>
    </lineage>
</organism>
<name>A0A6J4P0S7_9BACT</name>